<feature type="transmembrane region" description="Helical" evidence="8">
    <location>
        <begin position="279"/>
        <end position="304"/>
    </location>
</feature>
<dbReference type="Pfam" id="PF12796">
    <property type="entry name" value="Ank_2"/>
    <property type="match status" value="1"/>
</dbReference>
<dbReference type="GO" id="GO:0016020">
    <property type="term" value="C:membrane"/>
    <property type="evidence" value="ECO:0007669"/>
    <property type="project" value="UniProtKB-SubCell"/>
</dbReference>
<comment type="subcellular location">
    <subcellularLocation>
        <location evidence="1">Membrane</location>
        <topology evidence="1">Multi-pass membrane protein</topology>
    </subcellularLocation>
</comment>
<sequence>MFDRELSTIDEESEDAWSGTSGTSETSTEMTTTSSRTRSKILRGTKIEKAVKACQSGNITLLKTLQIAPNQLDDEECGLLHWAAINNQIEIIEYLLTKGANINVIGGNLKSTPLHWACHVGHLEAVVTLILNGADPSIRNINGETALHVAAQTGNSVIISYILIKADRIKDARDKFGQSALLIAARNCYGMFPIKIFVFRRAHLDFADDLKGETALHISVRKQNHLGAVELLVGGADYEKRNQEGKTALQLTSQKSAKSLKKLTKNTYLKRFGTKKMRFFSNWGFEMLFSASIIGITVILFFLATYFIHMAAGFAVLAIMIALIFGIYYKKPIQHMMLLPVSYIQTLGFAEFGILIFYTNGIIPWYILVPTILLWAISGLVFWTLLFWNPGVIAYPEKPYDEFIKKIESGSKDRWCFTCWIPKTQNSHHCSICDRCVHDFDHHCPWIYKCVYQKNMKLFLSFLILTLVCCYVYSIIVGFCIYHHVVNEGALHVFLNETILLTSFIFSIFHIFGASTIVFTQFNQVSRFSHGNPNLALDENLTLGKRIGNVVTYFVTPTRSPKTSATTFSTTTSTETYLS</sequence>
<feature type="domain" description="Palmitoyltransferase DHHC" evidence="10">
    <location>
        <begin position="412"/>
        <end position="526"/>
    </location>
</feature>
<keyword evidence="4 8" id="KW-1133">Transmembrane helix</keyword>
<comment type="catalytic activity">
    <reaction evidence="8">
        <text>L-cysteinyl-[protein] + hexadecanoyl-CoA = S-hexadecanoyl-L-cysteinyl-[protein] + CoA</text>
        <dbReference type="Rhea" id="RHEA:36683"/>
        <dbReference type="Rhea" id="RHEA-COMP:10131"/>
        <dbReference type="Rhea" id="RHEA-COMP:11032"/>
        <dbReference type="ChEBI" id="CHEBI:29950"/>
        <dbReference type="ChEBI" id="CHEBI:57287"/>
        <dbReference type="ChEBI" id="CHEBI:57379"/>
        <dbReference type="ChEBI" id="CHEBI:74151"/>
        <dbReference type="EC" id="2.3.1.225"/>
    </reaction>
</comment>
<dbReference type="InterPro" id="IPR036770">
    <property type="entry name" value="Ankyrin_rpt-contain_sf"/>
</dbReference>
<evidence type="ECO:0000256" key="2">
    <source>
        <dbReference type="ARBA" id="ARBA00022692"/>
    </source>
</evidence>
<dbReference type="InterPro" id="IPR002110">
    <property type="entry name" value="Ankyrin_rpt"/>
</dbReference>
<evidence type="ECO:0000256" key="7">
    <source>
        <dbReference type="PROSITE-ProRule" id="PRU00023"/>
    </source>
</evidence>
<protein>
    <recommendedName>
        <fullName evidence="8">Palmitoyltransferase</fullName>
        <ecNumber evidence="8">2.3.1.225</ecNumber>
    </recommendedName>
</protein>
<dbReference type="PROSITE" id="PS50297">
    <property type="entry name" value="ANK_REP_REGION"/>
    <property type="match status" value="3"/>
</dbReference>
<keyword evidence="12" id="KW-1185">Reference proteome</keyword>
<feature type="transmembrane region" description="Helical" evidence="8">
    <location>
        <begin position="458"/>
        <end position="486"/>
    </location>
</feature>
<dbReference type="Proteomes" id="UP001152747">
    <property type="component" value="Unassembled WGS sequence"/>
</dbReference>
<dbReference type="SMART" id="SM00248">
    <property type="entry name" value="ANK"/>
    <property type="match status" value="4"/>
</dbReference>
<feature type="transmembrane region" description="Helical" evidence="8">
    <location>
        <begin position="310"/>
        <end position="329"/>
    </location>
</feature>
<dbReference type="PROSITE" id="PS50216">
    <property type="entry name" value="DHHC"/>
    <property type="match status" value="1"/>
</dbReference>
<dbReference type="Pfam" id="PF00023">
    <property type="entry name" value="Ank"/>
    <property type="match status" value="2"/>
</dbReference>
<gene>
    <name evidence="11" type="ORF">CAMP_LOCUS11035</name>
</gene>
<feature type="region of interest" description="Disordered" evidence="9">
    <location>
        <begin position="1"/>
        <end position="39"/>
    </location>
</feature>
<name>A0A9P1IMI2_9PELO</name>
<dbReference type="OrthoDB" id="6781668at2759"/>
<comment type="similarity">
    <text evidence="8">Belongs to the DHHC palmitoyltransferase family.</text>
</comment>
<keyword evidence="8" id="KW-0808">Transferase</keyword>
<dbReference type="AlphaFoldDB" id="A0A9P1IMI2"/>
<evidence type="ECO:0000256" key="3">
    <source>
        <dbReference type="ARBA" id="ARBA00022737"/>
    </source>
</evidence>
<keyword evidence="2 8" id="KW-0812">Transmembrane</keyword>
<dbReference type="EC" id="2.3.1.225" evidence="8"/>
<evidence type="ECO:0000256" key="6">
    <source>
        <dbReference type="ARBA" id="ARBA00023136"/>
    </source>
</evidence>
<proteinExistence type="inferred from homology"/>
<dbReference type="InterPro" id="IPR001594">
    <property type="entry name" value="Palmitoyltrfase_DHHC"/>
</dbReference>
<feature type="transmembrane region" description="Helical" evidence="8">
    <location>
        <begin position="498"/>
        <end position="519"/>
    </location>
</feature>
<dbReference type="EMBL" id="CANHGI010000004">
    <property type="protein sequence ID" value="CAI5448398.1"/>
    <property type="molecule type" value="Genomic_DNA"/>
</dbReference>
<dbReference type="GO" id="GO:0019706">
    <property type="term" value="F:protein-cysteine S-palmitoyltransferase activity"/>
    <property type="evidence" value="ECO:0007669"/>
    <property type="project" value="UniProtKB-EC"/>
</dbReference>
<evidence type="ECO:0000256" key="9">
    <source>
        <dbReference type="SAM" id="MobiDB-lite"/>
    </source>
</evidence>
<keyword evidence="6 8" id="KW-0472">Membrane</keyword>
<dbReference type="PANTHER" id="PTHR24161:SF124">
    <property type="entry name" value="TRANSIENT RECEPTOR POTENTIAL CHANNEL PYREXIA"/>
    <property type="match status" value="1"/>
</dbReference>
<reference evidence="11" key="1">
    <citation type="submission" date="2022-11" db="EMBL/GenBank/DDBJ databases">
        <authorList>
            <person name="Kikuchi T."/>
        </authorList>
    </citation>
    <scope>NUCLEOTIDE SEQUENCE</scope>
    <source>
        <strain evidence="11">PS1010</strain>
    </source>
</reference>
<evidence type="ECO:0000256" key="1">
    <source>
        <dbReference type="ARBA" id="ARBA00004141"/>
    </source>
</evidence>
<feature type="compositionally biased region" description="Low complexity" evidence="9">
    <location>
        <begin position="18"/>
        <end position="36"/>
    </location>
</feature>
<dbReference type="PROSITE" id="PS50088">
    <property type="entry name" value="ANK_REPEAT"/>
    <property type="match status" value="3"/>
</dbReference>
<evidence type="ECO:0000313" key="11">
    <source>
        <dbReference type="EMBL" id="CAI5448398.1"/>
    </source>
</evidence>
<evidence type="ECO:0000313" key="12">
    <source>
        <dbReference type="Proteomes" id="UP001152747"/>
    </source>
</evidence>
<comment type="domain">
    <text evidence="8">The DHHC domain is required for palmitoyltransferase activity.</text>
</comment>
<keyword evidence="8" id="KW-0012">Acyltransferase</keyword>
<keyword evidence="3" id="KW-0677">Repeat</keyword>
<feature type="transmembrane region" description="Helical" evidence="8">
    <location>
        <begin position="341"/>
        <end position="359"/>
    </location>
</feature>
<dbReference type="Gene3D" id="1.25.40.20">
    <property type="entry name" value="Ankyrin repeat-containing domain"/>
    <property type="match status" value="1"/>
</dbReference>
<evidence type="ECO:0000256" key="4">
    <source>
        <dbReference type="ARBA" id="ARBA00022989"/>
    </source>
</evidence>
<evidence type="ECO:0000256" key="5">
    <source>
        <dbReference type="ARBA" id="ARBA00023043"/>
    </source>
</evidence>
<dbReference type="SUPFAM" id="SSF48403">
    <property type="entry name" value="Ankyrin repeat"/>
    <property type="match status" value="1"/>
</dbReference>
<feature type="repeat" description="ANK" evidence="7">
    <location>
        <begin position="142"/>
        <end position="175"/>
    </location>
</feature>
<evidence type="ECO:0000259" key="10">
    <source>
        <dbReference type="Pfam" id="PF01529"/>
    </source>
</evidence>
<feature type="transmembrane region" description="Helical" evidence="8">
    <location>
        <begin position="365"/>
        <end position="388"/>
    </location>
</feature>
<feature type="repeat" description="ANK" evidence="7">
    <location>
        <begin position="109"/>
        <end position="141"/>
    </location>
</feature>
<organism evidence="11 12">
    <name type="scientific">Caenorhabditis angaria</name>
    <dbReference type="NCBI Taxonomy" id="860376"/>
    <lineage>
        <taxon>Eukaryota</taxon>
        <taxon>Metazoa</taxon>
        <taxon>Ecdysozoa</taxon>
        <taxon>Nematoda</taxon>
        <taxon>Chromadorea</taxon>
        <taxon>Rhabditida</taxon>
        <taxon>Rhabditina</taxon>
        <taxon>Rhabditomorpha</taxon>
        <taxon>Rhabditoidea</taxon>
        <taxon>Rhabditidae</taxon>
        <taxon>Peloderinae</taxon>
        <taxon>Caenorhabditis</taxon>
    </lineage>
</organism>
<comment type="caution">
    <text evidence="11">The sequence shown here is derived from an EMBL/GenBank/DDBJ whole genome shotgun (WGS) entry which is preliminary data.</text>
</comment>
<feature type="region of interest" description="Disordered" evidence="9">
    <location>
        <begin position="560"/>
        <end position="579"/>
    </location>
</feature>
<evidence type="ECO:0000256" key="8">
    <source>
        <dbReference type="RuleBase" id="RU079119"/>
    </source>
</evidence>
<dbReference type="PANTHER" id="PTHR24161">
    <property type="entry name" value="ANK_REP_REGION DOMAIN-CONTAINING PROTEIN-RELATED"/>
    <property type="match status" value="1"/>
</dbReference>
<keyword evidence="5 7" id="KW-0040">ANK repeat</keyword>
<feature type="repeat" description="ANK" evidence="7">
    <location>
        <begin position="80"/>
        <end position="107"/>
    </location>
</feature>
<dbReference type="Pfam" id="PF01529">
    <property type="entry name" value="DHHC"/>
    <property type="match status" value="1"/>
</dbReference>
<accession>A0A9P1IMI2</accession>